<dbReference type="InterPro" id="IPR009936">
    <property type="entry name" value="DUF1468"/>
</dbReference>
<proteinExistence type="predicted"/>
<evidence type="ECO:0000259" key="2">
    <source>
        <dbReference type="Pfam" id="PF07331"/>
    </source>
</evidence>
<name>A0A8J2VM19_9RHOB</name>
<protein>
    <recommendedName>
        <fullName evidence="2">DUF1468 domain-containing protein</fullName>
    </recommendedName>
</protein>
<dbReference type="AlphaFoldDB" id="A0A8J2VM19"/>
<feature type="transmembrane region" description="Helical" evidence="1">
    <location>
        <begin position="41"/>
        <end position="58"/>
    </location>
</feature>
<sequence>MAVNLNPSRRHAEVGFAALLLGAAVWAYVEAGNYAGQSGGYPRVLAILLGLSAIILAARTLMGASAPDDARLFDHPGRFVVGLGMIFLYVVAIDVVGYILPSLIFGIGVPMLLGYRHLQLLLPVVIGILVFIYLVFKVMLERPLPPDVLDGVLRAIL</sequence>
<evidence type="ECO:0000313" key="4">
    <source>
        <dbReference type="Proteomes" id="UP000602745"/>
    </source>
</evidence>
<feature type="transmembrane region" description="Helical" evidence="1">
    <location>
        <begin position="12"/>
        <end position="29"/>
    </location>
</feature>
<keyword evidence="1" id="KW-1133">Transmembrane helix</keyword>
<reference evidence="3" key="1">
    <citation type="journal article" date="2014" name="Int. J. Syst. Evol. Microbiol.">
        <title>Complete genome sequence of Corynebacterium casei LMG S-19264T (=DSM 44701T), isolated from a smear-ripened cheese.</title>
        <authorList>
            <consortium name="US DOE Joint Genome Institute (JGI-PGF)"/>
            <person name="Walter F."/>
            <person name="Albersmeier A."/>
            <person name="Kalinowski J."/>
            <person name="Ruckert C."/>
        </authorList>
    </citation>
    <scope>NUCLEOTIDE SEQUENCE</scope>
    <source>
        <strain evidence="3">CCM 7684</strain>
    </source>
</reference>
<reference evidence="3" key="2">
    <citation type="submission" date="2020-09" db="EMBL/GenBank/DDBJ databases">
        <authorList>
            <person name="Sun Q."/>
            <person name="Sedlacek I."/>
        </authorList>
    </citation>
    <scope>NUCLEOTIDE SEQUENCE</scope>
    <source>
        <strain evidence="3">CCM 7684</strain>
    </source>
</reference>
<feature type="transmembrane region" description="Helical" evidence="1">
    <location>
        <begin position="120"/>
        <end position="136"/>
    </location>
</feature>
<dbReference type="Pfam" id="PF07331">
    <property type="entry name" value="TctB"/>
    <property type="match status" value="1"/>
</dbReference>
<dbReference type="EMBL" id="BMCP01000001">
    <property type="protein sequence ID" value="GGE32427.1"/>
    <property type="molecule type" value="Genomic_DNA"/>
</dbReference>
<feature type="transmembrane region" description="Helical" evidence="1">
    <location>
        <begin position="79"/>
        <end position="100"/>
    </location>
</feature>
<dbReference type="Proteomes" id="UP000602745">
    <property type="component" value="Unassembled WGS sequence"/>
</dbReference>
<feature type="domain" description="DUF1468" evidence="2">
    <location>
        <begin position="16"/>
        <end position="145"/>
    </location>
</feature>
<keyword evidence="1" id="KW-0812">Transmembrane</keyword>
<evidence type="ECO:0000313" key="3">
    <source>
        <dbReference type="EMBL" id="GGE32427.1"/>
    </source>
</evidence>
<organism evidence="3 4">
    <name type="scientific">Agaricicola taiwanensis</name>
    <dbReference type="NCBI Taxonomy" id="591372"/>
    <lineage>
        <taxon>Bacteria</taxon>
        <taxon>Pseudomonadati</taxon>
        <taxon>Pseudomonadota</taxon>
        <taxon>Alphaproteobacteria</taxon>
        <taxon>Rhodobacterales</taxon>
        <taxon>Paracoccaceae</taxon>
        <taxon>Agaricicola</taxon>
    </lineage>
</organism>
<keyword evidence="1" id="KW-0472">Membrane</keyword>
<comment type="caution">
    <text evidence="3">The sequence shown here is derived from an EMBL/GenBank/DDBJ whole genome shotgun (WGS) entry which is preliminary data.</text>
</comment>
<accession>A0A8J2VM19</accession>
<gene>
    <name evidence="3" type="ORF">GCM10007276_07130</name>
</gene>
<dbReference type="RefSeq" id="WP_188408314.1">
    <property type="nucleotide sequence ID" value="NZ_BMCP01000001.1"/>
</dbReference>
<evidence type="ECO:0000256" key="1">
    <source>
        <dbReference type="SAM" id="Phobius"/>
    </source>
</evidence>
<keyword evidence="4" id="KW-1185">Reference proteome</keyword>